<dbReference type="Proteomes" id="UP000887565">
    <property type="component" value="Unplaced"/>
</dbReference>
<name>A0A915HZJ2_ROMCU</name>
<dbReference type="AlphaFoldDB" id="A0A915HZJ2"/>
<reference evidence="2" key="1">
    <citation type="submission" date="2022-11" db="UniProtKB">
        <authorList>
            <consortium name="WormBaseParasite"/>
        </authorList>
    </citation>
    <scope>IDENTIFICATION</scope>
</reference>
<evidence type="ECO:0000313" key="1">
    <source>
        <dbReference type="Proteomes" id="UP000887565"/>
    </source>
</evidence>
<dbReference type="WBParaSite" id="nRc.2.0.1.t07300-RA">
    <property type="protein sequence ID" value="nRc.2.0.1.t07300-RA"/>
    <property type="gene ID" value="nRc.2.0.1.g07300"/>
</dbReference>
<sequence length="62" mass="6817">MGGLSLGWSCSVFAKSFSIKSDLEFFDLRNGSLGNFSSAKCYFGRQVEQTDGRTAINLKTEL</sequence>
<accession>A0A915HZJ2</accession>
<evidence type="ECO:0000313" key="2">
    <source>
        <dbReference type="WBParaSite" id="nRc.2.0.1.t07300-RA"/>
    </source>
</evidence>
<protein>
    <submittedName>
        <fullName evidence="2">Uncharacterized protein</fullName>
    </submittedName>
</protein>
<proteinExistence type="predicted"/>
<keyword evidence="1" id="KW-1185">Reference proteome</keyword>
<organism evidence="1 2">
    <name type="scientific">Romanomermis culicivorax</name>
    <name type="common">Nematode worm</name>
    <dbReference type="NCBI Taxonomy" id="13658"/>
    <lineage>
        <taxon>Eukaryota</taxon>
        <taxon>Metazoa</taxon>
        <taxon>Ecdysozoa</taxon>
        <taxon>Nematoda</taxon>
        <taxon>Enoplea</taxon>
        <taxon>Dorylaimia</taxon>
        <taxon>Mermithida</taxon>
        <taxon>Mermithoidea</taxon>
        <taxon>Mermithidae</taxon>
        <taxon>Romanomermis</taxon>
    </lineage>
</organism>